<feature type="transmembrane region" description="Helical" evidence="10">
    <location>
        <begin position="769"/>
        <end position="790"/>
    </location>
</feature>
<gene>
    <name evidence="12" type="ORF">GH714_020435</name>
</gene>
<dbReference type="SMART" id="SM00382">
    <property type="entry name" value="AAA"/>
    <property type="match status" value="1"/>
</dbReference>
<feature type="transmembrane region" description="Helical" evidence="10">
    <location>
        <begin position="322"/>
        <end position="341"/>
    </location>
</feature>
<comment type="similarity">
    <text evidence="2">Belongs to the ABC transporter superfamily. ABCG family. PDR (TC 3.A.1.205) subfamily.</text>
</comment>
<feature type="domain" description="ABC transporter" evidence="11">
    <location>
        <begin position="46"/>
        <end position="300"/>
    </location>
</feature>
<proteinExistence type="inferred from homology"/>
<keyword evidence="9 10" id="KW-0472">Membrane</keyword>
<dbReference type="InterPro" id="IPR027417">
    <property type="entry name" value="P-loop_NTPase"/>
</dbReference>
<dbReference type="Pfam" id="PF01061">
    <property type="entry name" value="ABC2_membrane"/>
    <property type="match status" value="1"/>
</dbReference>
<comment type="subcellular location">
    <subcellularLocation>
        <location evidence="1">Membrane</location>
        <topology evidence="1">Multi-pass membrane protein</topology>
    </subcellularLocation>
</comment>
<feature type="transmembrane region" description="Helical" evidence="10">
    <location>
        <begin position="624"/>
        <end position="651"/>
    </location>
</feature>
<protein>
    <recommendedName>
        <fullName evidence="11">ABC transporter domain-containing protein</fullName>
    </recommendedName>
</protein>
<dbReference type="FunFam" id="3.40.50.300:FF:002615">
    <property type="entry name" value="ABC transporter"/>
    <property type="match status" value="1"/>
</dbReference>
<dbReference type="Pfam" id="PF19055">
    <property type="entry name" value="ABC2_membrane_7"/>
    <property type="match status" value="1"/>
</dbReference>
<keyword evidence="13" id="KW-1185">Reference proteome</keyword>
<dbReference type="PANTHER" id="PTHR19241">
    <property type="entry name" value="ATP-BINDING CASSETTE TRANSPORTER"/>
    <property type="match status" value="1"/>
</dbReference>
<dbReference type="Proteomes" id="UP000467840">
    <property type="component" value="Chromosome 4"/>
</dbReference>
<keyword evidence="7" id="KW-0067">ATP-binding</keyword>
<organism evidence="12 13">
    <name type="scientific">Hevea brasiliensis</name>
    <name type="common">Para rubber tree</name>
    <name type="synonym">Siphonia brasiliensis</name>
    <dbReference type="NCBI Taxonomy" id="3981"/>
    <lineage>
        <taxon>Eukaryota</taxon>
        <taxon>Viridiplantae</taxon>
        <taxon>Streptophyta</taxon>
        <taxon>Embryophyta</taxon>
        <taxon>Tracheophyta</taxon>
        <taxon>Spermatophyta</taxon>
        <taxon>Magnoliopsida</taxon>
        <taxon>eudicotyledons</taxon>
        <taxon>Gunneridae</taxon>
        <taxon>Pentapetalae</taxon>
        <taxon>rosids</taxon>
        <taxon>fabids</taxon>
        <taxon>Malpighiales</taxon>
        <taxon>Euphorbiaceae</taxon>
        <taxon>Crotonoideae</taxon>
        <taxon>Micrandreae</taxon>
        <taxon>Hevea</taxon>
    </lineage>
</organism>
<name>A0A6A6LLJ7_HEVBR</name>
<evidence type="ECO:0000256" key="9">
    <source>
        <dbReference type="ARBA" id="ARBA00023136"/>
    </source>
</evidence>
<evidence type="ECO:0000313" key="13">
    <source>
        <dbReference type="Proteomes" id="UP000467840"/>
    </source>
</evidence>
<feature type="transmembrane region" description="Helical" evidence="10">
    <location>
        <begin position="672"/>
        <end position="695"/>
    </location>
</feature>
<evidence type="ECO:0000256" key="3">
    <source>
        <dbReference type="ARBA" id="ARBA00022448"/>
    </source>
</evidence>
<keyword evidence="4 10" id="KW-0812">Transmembrane</keyword>
<dbReference type="AlphaFoldDB" id="A0A6A6LLJ7"/>
<accession>A0A6A6LLJ7</accession>
<dbReference type="GO" id="GO:0005886">
    <property type="term" value="C:plasma membrane"/>
    <property type="evidence" value="ECO:0007669"/>
    <property type="project" value="UniProtKB-ARBA"/>
</dbReference>
<evidence type="ECO:0000313" key="12">
    <source>
        <dbReference type="EMBL" id="KAF2301148.1"/>
    </source>
</evidence>
<dbReference type="PROSITE" id="PS50893">
    <property type="entry name" value="ABC_TRANSPORTER_2"/>
    <property type="match status" value="2"/>
</dbReference>
<evidence type="ECO:0000256" key="10">
    <source>
        <dbReference type="SAM" id="Phobius"/>
    </source>
</evidence>
<keyword evidence="8 10" id="KW-1133">Transmembrane helix</keyword>
<dbReference type="InterPro" id="IPR013525">
    <property type="entry name" value="ABC2_TM"/>
</dbReference>
<dbReference type="InterPro" id="IPR003439">
    <property type="entry name" value="ABC_transporter-like_ATP-bd"/>
</dbReference>
<evidence type="ECO:0000256" key="2">
    <source>
        <dbReference type="ARBA" id="ARBA00006012"/>
    </source>
</evidence>
<dbReference type="GO" id="GO:0005524">
    <property type="term" value="F:ATP binding"/>
    <property type="evidence" value="ECO:0007669"/>
    <property type="project" value="UniProtKB-KW"/>
</dbReference>
<sequence length="795" mass="89650">MENVFASSFRSRKEDEEAQSWAAIERLPTYTRLRTSLFKSLAEDENQENKLVDVSKFDVDDRSLFLKKELSRMTLLLGPPSSGKTTLLLALAGKLDPTLKIEGQVSYNGFRLDEFEPRKTSAYVSQNDVHLGDLTVKETFDYSAWFQGVAHRYDQLNELDRREKEAGIIPDSDSDLFMKLLGLDICKDTVVGDEMTRGISGGQKKRVTTGEMIVGPTKTLFMDEISTGLDSSATYQIVRCMQQIVHLTKATAVMFLLQPDPETFELFDDVVLLSEGQIVYQDPREQVVPFFESCGFKCPERKGTADFLQEEKLLMRRTLPVYIFKAVQIFVIAVIAATVFLRTTLHVTYDDGSLYVALGKPQAIIPEEVANEQSDREGSEGRRLETKISINGNNAGEIQMPQVSLQSSANGRNTEATNRAAPWRGMILPFTPLAMSFDSVNYYVDMPSVFLDEVMELVELTNLKNAIVGLPGITGLSTEQRKRLTIAVELVANPSIIFMDEPTSGLNARAAAIVMRTVRNTVDTGRTVVCTIHQPSIDIFEAFDELVLMKRGGKLIYSGPLGQNSRKIIKYFEAIPGVPRIKERQNPAAWMLEASSAATQVRLGIDFAEHYKSSSLYKEDATDLTMIIGAMYVAVLFVGINNCSTVQPIVAVERTVFYRERAAGMYSALPNALAQVMVEIPYIFVQTVYYSLIVYSTVTFHWKLAKFFWFFFITFFSFLYFTYYGMMTVSITPNDQVAAIFASAFYALFTLFSGFFIPKPRIPKWWTWYYYICPVAWTVYGLKVTITVTLKTESR</sequence>
<evidence type="ECO:0000256" key="1">
    <source>
        <dbReference type="ARBA" id="ARBA00004141"/>
    </source>
</evidence>
<evidence type="ECO:0000256" key="8">
    <source>
        <dbReference type="ARBA" id="ARBA00022989"/>
    </source>
</evidence>
<keyword evidence="6" id="KW-0547">Nucleotide-binding</keyword>
<comment type="caution">
    <text evidence="12">The sequence shown here is derived from an EMBL/GenBank/DDBJ whole genome shotgun (WGS) entry which is preliminary data.</text>
</comment>
<dbReference type="GO" id="GO:0016887">
    <property type="term" value="F:ATP hydrolysis activity"/>
    <property type="evidence" value="ECO:0007669"/>
    <property type="project" value="InterPro"/>
</dbReference>
<dbReference type="Pfam" id="PF00005">
    <property type="entry name" value="ABC_tran"/>
    <property type="match status" value="1"/>
</dbReference>
<dbReference type="InterPro" id="IPR003593">
    <property type="entry name" value="AAA+_ATPase"/>
</dbReference>
<evidence type="ECO:0000256" key="4">
    <source>
        <dbReference type="ARBA" id="ARBA00022692"/>
    </source>
</evidence>
<keyword evidence="3" id="KW-0813">Transport</keyword>
<evidence type="ECO:0000256" key="7">
    <source>
        <dbReference type="ARBA" id="ARBA00022840"/>
    </source>
</evidence>
<feature type="transmembrane region" description="Helical" evidence="10">
    <location>
        <begin position="707"/>
        <end position="725"/>
    </location>
</feature>
<evidence type="ECO:0000256" key="6">
    <source>
        <dbReference type="ARBA" id="ARBA00022741"/>
    </source>
</evidence>
<dbReference type="InterPro" id="IPR043926">
    <property type="entry name" value="ABCG_dom"/>
</dbReference>
<dbReference type="Gene3D" id="3.40.50.300">
    <property type="entry name" value="P-loop containing nucleotide triphosphate hydrolases"/>
    <property type="match status" value="2"/>
</dbReference>
<feature type="domain" description="ABC transporter" evidence="11">
    <location>
        <begin position="324"/>
        <end position="577"/>
    </location>
</feature>
<keyword evidence="5" id="KW-0677">Repeat</keyword>
<dbReference type="GO" id="GO:0140359">
    <property type="term" value="F:ABC-type transporter activity"/>
    <property type="evidence" value="ECO:0007669"/>
    <property type="project" value="InterPro"/>
</dbReference>
<reference evidence="12 13" key="1">
    <citation type="journal article" date="2020" name="Mol. Plant">
        <title>The Chromosome-Based Rubber Tree Genome Provides New Insights into Spurge Genome Evolution and Rubber Biosynthesis.</title>
        <authorList>
            <person name="Liu J."/>
            <person name="Shi C."/>
            <person name="Shi C.C."/>
            <person name="Li W."/>
            <person name="Zhang Q.J."/>
            <person name="Zhang Y."/>
            <person name="Li K."/>
            <person name="Lu H.F."/>
            <person name="Shi C."/>
            <person name="Zhu S.T."/>
            <person name="Xiao Z.Y."/>
            <person name="Nan H."/>
            <person name="Yue Y."/>
            <person name="Zhu X.G."/>
            <person name="Wu Y."/>
            <person name="Hong X.N."/>
            <person name="Fan G.Y."/>
            <person name="Tong Y."/>
            <person name="Zhang D."/>
            <person name="Mao C.L."/>
            <person name="Liu Y.L."/>
            <person name="Hao S.J."/>
            <person name="Liu W.Q."/>
            <person name="Lv M.Q."/>
            <person name="Zhang H.B."/>
            <person name="Liu Y."/>
            <person name="Hu-Tang G.R."/>
            <person name="Wang J.P."/>
            <person name="Wang J.H."/>
            <person name="Sun Y.H."/>
            <person name="Ni S.B."/>
            <person name="Chen W.B."/>
            <person name="Zhang X.C."/>
            <person name="Jiao Y.N."/>
            <person name="Eichler E.E."/>
            <person name="Li G.H."/>
            <person name="Liu X."/>
            <person name="Gao L.Z."/>
        </authorList>
    </citation>
    <scope>NUCLEOTIDE SEQUENCE [LARGE SCALE GENOMIC DNA]</scope>
    <source>
        <strain evidence="13">cv. GT1</strain>
        <tissue evidence="12">Leaf</tissue>
    </source>
</reference>
<feature type="transmembrane region" description="Helical" evidence="10">
    <location>
        <begin position="737"/>
        <end position="757"/>
    </location>
</feature>
<dbReference type="EMBL" id="JAAGAX010000010">
    <property type="protein sequence ID" value="KAF2301148.1"/>
    <property type="molecule type" value="Genomic_DNA"/>
</dbReference>
<evidence type="ECO:0000256" key="5">
    <source>
        <dbReference type="ARBA" id="ARBA00022737"/>
    </source>
</evidence>
<dbReference type="SUPFAM" id="SSF52540">
    <property type="entry name" value="P-loop containing nucleoside triphosphate hydrolases"/>
    <property type="match status" value="2"/>
</dbReference>
<evidence type="ECO:0000259" key="11">
    <source>
        <dbReference type="PROSITE" id="PS50893"/>
    </source>
</evidence>
<dbReference type="FunFam" id="3.40.50.300:FF:000179">
    <property type="entry name" value="ABC transporter G family member 34"/>
    <property type="match status" value="1"/>
</dbReference>